<accession>A0ACB8A6K3</accession>
<dbReference type="EMBL" id="MU267827">
    <property type="protein sequence ID" value="KAH7908357.1"/>
    <property type="molecule type" value="Genomic_DNA"/>
</dbReference>
<sequence>MLRDMPVGRVRARRRLADGELVKQDVEIWNSADSGWTRRRSRGQRRSCLRPCLAELDRGGIRQKPLSIVASKDALDGTGHTGHTGHTTDQDDAIDLASFDTRIAEHLLARADYALDERADKGLELGAHELHVDVLGTRRVSGNEWQVISVCVVGDNSNSAFSAASRIRWMAMRFLLHQISEA</sequence>
<name>A0ACB8A6K3_9AGAM</name>
<gene>
    <name evidence="1" type="ORF">BJ138DRAFT_1206488</name>
</gene>
<evidence type="ECO:0000313" key="1">
    <source>
        <dbReference type="EMBL" id="KAH7908357.1"/>
    </source>
</evidence>
<reference evidence="1" key="1">
    <citation type="journal article" date="2021" name="New Phytol.">
        <title>Evolutionary innovations through gain and loss of genes in the ectomycorrhizal Boletales.</title>
        <authorList>
            <person name="Wu G."/>
            <person name="Miyauchi S."/>
            <person name="Morin E."/>
            <person name="Kuo A."/>
            <person name="Drula E."/>
            <person name="Varga T."/>
            <person name="Kohler A."/>
            <person name="Feng B."/>
            <person name="Cao Y."/>
            <person name="Lipzen A."/>
            <person name="Daum C."/>
            <person name="Hundley H."/>
            <person name="Pangilinan J."/>
            <person name="Johnson J."/>
            <person name="Barry K."/>
            <person name="LaButti K."/>
            <person name="Ng V."/>
            <person name="Ahrendt S."/>
            <person name="Min B."/>
            <person name="Choi I.G."/>
            <person name="Park H."/>
            <person name="Plett J.M."/>
            <person name="Magnuson J."/>
            <person name="Spatafora J.W."/>
            <person name="Nagy L.G."/>
            <person name="Henrissat B."/>
            <person name="Grigoriev I.V."/>
            <person name="Yang Z.L."/>
            <person name="Xu J."/>
            <person name="Martin F.M."/>
        </authorList>
    </citation>
    <scope>NUCLEOTIDE SEQUENCE</scope>
    <source>
        <strain evidence="1">ATCC 28755</strain>
    </source>
</reference>
<evidence type="ECO:0000313" key="2">
    <source>
        <dbReference type="Proteomes" id="UP000790377"/>
    </source>
</evidence>
<proteinExistence type="predicted"/>
<dbReference type="Proteomes" id="UP000790377">
    <property type="component" value="Unassembled WGS sequence"/>
</dbReference>
<protein>
    <submittedName>
        <fullName evidence="1">NAD-specific glutamate dehydrogenase-domain-containing protein</fullName>
    </submittedName>
</protein>
<comment type="caution">
    <text evidence="1">The sequence shown here is derived from an EMBL/GenBank/DDBJ whole genome shotgun (WGS) entry which is preliminary data.</text>
</comment>
<keyword evidence="2" id="KW-1185">Reference proteome</keyword>
<organism evidence="1 2">
    <name type="scientific">Hygrophoropsis aurantiaca</name>
    <dbReference type="NCBI Taxonomy" id="72124"/>
    <lineage>
        <taxon>Eukaryota</taxon>
        <taxon>Fungi</taxon>
        <taxon>Dikarya</taxon>
        <taxon>Basidiomycota</taxon>
        <taxon>Agaricomycotina</taxon>
        <taxon>Agaricomycetes</taxon>
        <taxon>Agaricomycetidae</taxon>
        <taxon>Boletales</taxon>
        <taxon>Coniophorineae</taxon>
        <taxon>Hygrophoropsidaceae</taxon>
        <taxon>Hygrophoropsis</taxon>
    </lineage>
</organism>